<reference evidence="1 3" key="1">
    <citation type="submission" date="2024-01" db="EMBL/GenBank/DDBJ databases">
        <title>The genomes of 5 underutilized Papilionoideae crops provide insights into root nodulation and disease resistanc.</title>
        <authorList>
            <person name="Yuan L."/>
        </authorList>
    </citation>
    <scope>NUCLEOTIDE SEQUENCE [LARGE SCALE GENOMIC DNA]</scope>
    <source>
        <strain evidence="1">ZHUSHIDOU_FW_LH</strain>
        <tissue evidence="1">Leaf</tissue>
    </source>
</reference>
<dbReference type="EMBL" id="JAYWIO010000003">
    <property type="protein sequence ID" value="KAK7273908.1"/>
    <property type="molecule type" value="Genomic_DNA"/>
</dbReference>
<protein>
    <submittedName>
        <fullName evidence="1">Uncharacterized protein</fullName>
    </submittedName>
</protein>
<dbReference type="EMBL" id="JAYWIO010000003">
    <property type="protein sequence ID" value="KAK7273909.1"/>
    <property type="molecule type" value="Genomic_DNA"/>
</dbReference>
<dbReference type="AlphaFoldDB" id="A0AAN9IAT9"/>
<name>A0AAN9IAT9_CROPI</name>
<keyword evidence="3" id="KW-1185">Reference proteome</keyword>
<evidence type="ECO:0000313" key="2">
    <source>
        <dbReference type="EMBL" id="KAK7273909.1"/>
    </source>
</evidence>
<comment type="caution">
    <text evidence="1">The sequence shown here is derived from an EMBL/GenBank/DDBJ whole genome shotgun (WGS) entry which is preliminary data.</text>
</comment>
<sequence length="82" mass="9572">MSSRERHINTNNKRKEVASITYEEMSKNMSKEIGRPVDVAELFRQTHVRKDIGEFVDDRARRTYSLEKSIRKLDFNPSIASG</sequence>
<dbReference type="Pfam" id="PF03004">
    <property type="entry name" value="Transposase_24"/>
    <property type="match status" value="1"/>
</dbReference>
<gene>
    <name evidence="1" type="ORF">RIF29_14975</name>
    <name evidence="2" type="ORF">RIF29_14976</name>
</gene>
<accession>A0AAN9IAT9</accession>
<dbReference type="InterPro" id="IPR004252">
    <property type="entry name" value="Probable_transposase_24"/>
</dbReference>
<organism evidence="1 3">
    <name type="scientific">Crotalaria pallida</name>
    <name type="common">Smooth rattlebox</name>
    <name type="synonym">Crotalaria striata</name>
    <dbReference type="NCBI Taxonomy" id="3830"/>
    <lineage>
        <taxon>Eukaryota</taxon>
        <taxon>Viridiplantae</taxon>
        <taxon>Streptophyta</taxon>
        <taxon>Embryophyta</taxon>
        <taxon>Tracheophyta</taxon>
        <taxon>Spermatophyta</taxon>
        <taxon>Magnoliopsida</taxon>
        <taxon>eudicotyledons</taxon>
        <taxon>Gunneridae</taxon>
        <taxon>Pentapetalae</taxon>
        <taxon>rosids</taxon>
        <taxon>fabids</taxon>
        <taxon>Fabales</taxon>
        <taxon>Fabaceae</taxon>
        <taxon>Papilionoideae</taxon>
        <taxon>50 kb inversion clade</taxon>
        <taxon>genistoids sensu lato</taxon>
        <taxon>core genistoids</taxon>
        <taxon>Crotalarieae</taxon>
        <taxon>Crotalaria</taxon>
    </lineage>
</organism>
<dbReference type="Proteomes" id="UP001372338">
    <property type="component" value="Unassembled WGS sequence"/>
</dbReference>
<proteinExistence type="predicted"/>
<evidence type="ECO:0000313" key="1">
    <source>
        <dbReference type="EMBL" id="KAK7273908.1"/>
    </source>
</evidence>
<evidence type="ECO:0000313" key="3">
    <source>
        <dbReference type="Proteomes" id="UP001372338"/>
    </source>
</evidence>